<accession>A0A2N0NQX9</accession>
<evidence type="ECO:0000259" key="1">
    <source>
        <dbReference type="PROSITE" id="PS50011"/>
    </source>
</evidence>
<dbReference type="InterPro" id="IPR011009">
    <property type="entry name" value="Kinase-like_dom_sf"/>
</dbReference>
<dbReference type="GO" id="GO:0005524">
    <property type="term" value="F:ATP binding"/>
    <property type="evidence" value="ECO:0007669"/>
    <property type="project" value="InterPro"/>
</dbReference>
<dbReference type="Proteomes" id="UP000232722">
    <property type="component" value="Unassembled WGS sequence"/>
</dbReference>
<evidence type="ECO:0000313" key="2">
    <source>
        <dbReference type="EMBL" id="PKB96979.1"/>
    </source>
</evidence>
<reference evidence="2 3" key="2">
    <citation type="submission" date="2017-09" db="EMBL/GenBank/DDBJ databases">
        <title>Extensive intraspecific genome diversity in a model arbuscular mycorrhizal fungus.</title>
        <authorList>
            <person name="Chen E.C."/>
            <person name="Morin E."/>
            <person name="Beaudet D."/>
            <person name="Noel J."/>
            <person name="Ndikumana S."/>
            <person name="Charron P."/>
            <person name="St-Onge C."/>
            <person name="Giorgi J."/>
            <person name="Grigoriev I.V."/>
            <person name="Roux C."/>
            <person name="Martin F.M."/>
            <person name="Corradi N."/>
        </authorList>
    </citation>
    <scope>NUCLEOTIDE SEQUENCE [LARGE SCALE GENOMIC DNA]</scope>
    <source>
        <strain evidence="2 3">A5</strain>
    </source>
</reference>
<dbReference type="AlphaFoldDB" id="A0A2N0NQX9"/>
<dbReference type="PROSITE" id="PS50011">
    <property type="entry name" value="PROTEIN_KINASE_DOM"/>
    <property type="match status" value="1"/>
</dbReference>
<feature type="domain" description="Protein kinase" evidence="1">
    <location>
        <begin position="1"/>
        <end position="203"/>
    </location>
</feature>
<dbReference type="VEuPathDB" id="FungiDB:RhiirA1_479307"/>
<dbReference type="GO" id="GO:0004672">
    <property type="term" value="F:protein kinase activity"/>
    <property type="evidence" value="ECO:0007669"/>
    <property type="project" value="InterPro"/>
</dbReference>
<dbReference type="SUPFAM" id="SSF56112">
    <property type="entry name" value="Protein kinase-like (PK-like)"/>
    <property type="match status" value="1"/>
</dbReference>
<dbReference type="InterPro" id="IPR000719">
    <property type="entry name" value="Prot_kinase_dom"/>
</dbReference>
<proteinExistence type="predicted"/>
<evidence type="ECO:0000313" key="3">
    <source>
        <dbReference type="Proteomes" id="UP000232722"/>
    </source>
</evidence>
<dbReference type="Pfam" id="PF00069">
    <property type="entry name" value="Pkinase"/>
    <property type="match status" value="1"/>
</dbReference>
<sequence>MTTSIDSTFVAVNRAFDLIDDNIYDNIHKQHEFAKSHLTISNRRPSIVQCYGLTQNTLDGNYMFVLRKMNIDLRKYLQQNHNQLTWEERIQITYEIILALDRIHRENAIHRDLHSKNILHSRYVQRFYISDLGFCGPANRPSKKELEAFHSKSYDFEIPDNIEDFDKSSSRTFKSSSKVFNIEKLQSMKRHFDMIDITLQHTN</sequence>
<dbReference type="EMBL" id="LLXJ01003502">
    <property type="protein sequence ID" value="PKB96979.1"/>
    <property type="molecule type" value="Genomic_DNA"/>
</dbReference>
<name>A0A2N0NQX9_9GLOM</name>
<organism evidence="2 3">
    <name type="scientific">Rhizophagus irregularis</name>
    <dbReference type="NCBI Taxonomy" id="588596"/>
    <lineage>
        <taxon>Eukaryota</taxon>
        <taxon>Fungi</taxon>
        <taxon>Fungi incertae sedis</taxon>
        <taxon>Mucoromycota</taxon>
        <taxon>Glomeromycotina</taxon>
        <taxon>Glomeromycetes</taxon>
        <taxon>Glomerales</taxon>
        <taxon>Glomeraceae</taxon>
        <taxon>Rhizophagus</taxon>
    </lineage>
</organism>
<reference evidence="2 3" key="1">
    <citation type="submission" date="2016-04" db="EMBL/GenBank/DDBJ databases">
        <title>Genome analyses suggest a sexual origin of heterokaryosis in a supposedly ancient asexual fungus.</title>
        <authorList>
            <person name="Ropars J."/>
            <person name="Sedzielewska K."/>
            <person name="Noel J."/>
            <person name="Charron P."/>
            <person name="Farinelli L."/>
            <person name="Marton T."/>
            <person name="Kruger M."/>
            <person name="Pelin A."/>
            <person name="Brachmann A."/>
            <person name="Corradi N."/>
        </authorList>
    </citation>
    <scope>NUCLEOTIDE SEQUENCE [LARGE SCALE GENOMIC DNA]</scope>
    <source>
        <strain evidence="2 3">A5</strain>
    </source>
</reference>
<comment type="caution">
    <text evidence="2">The sequence shown here is derived from an EMBL/GenBank/DDBJ whole genome shotgun (WGS) entry which is preliminary data.</text>
</comment>
<dbReference type="Gene3D" id="1.10.510.10">
    <property type="entry name" value="Transferase(Phosphotransferase) domain 1"/>
    <property type="match status" value="1"/>
</dbReference>
<gene>
    <name evidence="2" type="ORF">RhiirA5_433920</name>
</gene>
<protein>
    <recommendedName>
        <fullName evidence="1">Protein kinase domain-containing protein</fullName>
    </recommendedName>
</protein>